<evidence type="ECO:0008006" key="4">
    <source>
        <dbReference type="Google" id="ProtNLM"/>
    </source>
</evidence>
<dbReference type="Proteomes" id="UP000823790">
    <property type="component" value="Unassembled WGS sequence"/>
</dbReference>
<accession>A0ABS4DRI2</accession>
<proteinExistence type="predicted"/>
<feature type="transmembrane region" description="Helical" evidence="1">
    <location>
        <begin position="202"/>
        <end position="223"/>
    </location>
</feature>
<comment type="caution">
    <text evidence="2">The sequence shown here is derived from an EMBL/GenBank/DDBJ whole genome shotgun (WGS) entry which is preliminary data.</text>
</comment>
<evidence type="ECO:0000313" key="2">
    <source>
        <dbReference type="EMBL" id="MBP1475668.1"/>
    </source>
</evidence>
<gene>
    <name evidence="2" type="ORF">J7I44_15260</name>
</gene>
<organism evidence="2 3">
    <name type="scientific">Frateuria flava</name>
    <dbReference type="NCBI Taxonomy" id="2821489"/>
    <lineage>
        <taxon>Bacteria</taxon>
        <taxon>Pseudomonadati</taxon>
        <taxon>Pseudomonadota</taxon>
        <taxon>Gammaproteobacteria</taxon>
        <taxon>Lysobacterales</taxon>
        <taxon>Rhodanobacteraceae</taxon>
        <taxon>Frateuria</taxon>
    </lineage>
</organism>
<evidence type="ECO:0000256" key="1">
    <source>
        <dbReference type="SAM" id="Phobius"/>
    </source>
</evidence>
<feature type="transmembrane region" description="Helical" evidence="1">
    <location>
        <begin position="94"/>
        <end position="120"/>
    </location>
</feature>
<dbReference type="RefSeq" id="WP_209622806.1">
    <property type="nucleotide sequence ID" value="NZ_JAGJRS010000034.1"/>
</dbReference>
<reference evidence="2 3" key="1">
    <citation type="submission" date="2021-04" db="EMBL/GenBank/DDBJ databases">
        <authorList>
            <person name="Huq M.A."/>
        </authorList>
    </citation>
    <scope>NUCLEOTIDE SEQUENCE [LARGE SCALE GENOMIC DNA]</scope>
    <source>
        <strain evidence="2 3">MAH-13</strain>
    </source>
</reference>
<feature type="transmembrane region" description="Helical" evidence="1">
    <location>
        <begin position="229"/>
        <end position="251"/>
    </location>
</feature>
<name>A0ABS4DRI2_9GAMM</name>
<feature type="transmembrane region" description="Helical" evidence="1">
    <location>
        <begin position="24"/>
        <end position="46"/>
    </location>
</feature>
<keyword evidence="1" id="KW-1133">Transmembrane helix</keyword>
<evidence type="ECO:0000313" key="3">
    <source>
        <dbReference type="Proteomes" id="UP000823790"/>
    </source>
</evidence>
<protein>
    <recommendedName>
        <fullName evidence="4">ABC transporter permease</fullName>
    </recommendedName>
</protein>
<keyword evidence="1" id="KW-0812">Transmembrane</keyword>
<feature type="transmembrane region" description="Helical" evidence="1">
    <location>
        <begin position="298"/>
        <end position="324"/>
    </location>
</feature>
<keyword evidence="3" id="KW-1185">Reference proteome</keyword>
<keyword evidence="1" id="KW-0472">Membrane</keyword>
<dbReference type="EMBL" id="JAGJRS010000034">
    <property type="protein sequence ID" value="MBP1475668.1"/>
    <property type="molecule type" value="Genomic_DNA"/>
</dbReference>
<sequence>MKTLAGNQLYWLVKREFWEHRGGFLWAPLVTGGIFLLLNIMGIIAAEIIGARHGVHIGELAAAKQHFAGGNLQSVISQMDAGDLSHVGMALDMAMYSSMALIFVVLGFVVFFYCLGAIYDERRDRSILFWKSLPLSDTETVLSKVISATLVAPVIATLAGIAAGILQLLIVALTLSFHGVHVWQLLTLAHPFRVTVNMLGHIPLYLLWALPSVGWLMACSAWARTKPFLWAIALPVATGLLVTWFGIMGLFNLSTGWFWQNIVARALFSAFPGASLIASDDLIHTGNNNLDFMNLGNAYQLLGSVNLWVGVAAGAALIAAAIWFRRWRDEG</sequence>